<protein>
    <submittedName>
        <fullName evidence="1">Uncharacterized protein</fullName>
    </submittedName>
</protein>
<comment type="caution">
    <text evidence="1">The sequence shown here is derived from an EMBL/GenBank/DDBJ whole genome shotgun (WGS) entry which is preliminary data.</text>
</comment>
<dbReference type="EMBL" id="JAIWYP010000002">
    <property type="protein sequence ID" value="KAH3862807.1"/>
    <property type="molecule type" value="Genomic_DNA"/>
</dbReference>
<organism evidence="1 2">
    <name type="scientific">Dreissena polymorpha</name>
    <name type="common">Zebra mussel</name>
    <name type="synonym">Mytilus polymorpha</name>
    <dbReference type="NCBI Taxonomy" id="45954"/>
    <lineage>
        <taxon>Eukaryota</taxon>
        <taxon>Metazoa</taxon>
        <taxon>Spiralia</taxon>
        <taxon>Lophotrochozoa</taxon>
        <taxon>Mollusca</taxon>
        <taxon>Bivalvia</taxon>
        <taxon>Autobranchia</taxon>
        <taxon>Heteroconchia</taxon>
        <taxon>Euheterodonta</taxon>
        <taxon>Imparidentia</taxon>
        <taxon>Neoheterodontei</taxon>
        <taxon>Myida</taxon>
        <taxon>Dreissenoidea</taxon>
        <taxon>Dreissenidae</taxon>
        <taxon>Dreissena</taxon>
    </lineage>
</organism>
<dbReference type="Proteomes" id="UP000828390">
    <property type="component" value="Unassembled WGS sequence"/>
</dbReference>
<evidence type="ECO:0000313" key="1">
    <source>
        <dbReference type="EMBL" id="KAH3862807.1"/>
    </source>
</evidence>
<accession>A0A9D4LPW3</accession>
<sequence>MQFTTRDGGYGNVQKSASLSLKVKVTRNRNPPSWLTFFNSPVDISENLVLTTPVATLQISDLDLQVSFTVYL</sequence>
<gene>
    <name evidence="1" type="ORF">DPMN_025782</name>
</gene>
<proteinExistence type="predicted"/>
<keyword evidence="2" id="KW-1185">Reference proteome</keyword>
<name>A0A9D4LPW3_DREPO</name>
<dbReference type="AlphaFoldDB" id="A0A9D4LPW3"/>
<reference evidence="1" key="2">
    <citation type="submission" date="2020-11" db="EMBL/GenBank/DDBJ databases">
        <authorList>
            <person name="McCartney M.A."/>
            <person name="Auch B."/>
            <person name="Kono T."/>
            <person name="Mallez S."/>
            <person name="Becker A."/>
            <person name="Gohl D.M."/>
            <person name="Silverstein K.A.T."/>
            <person name="Koren S."/>
            <person name="Bechman K.B."/>
            <person name="Herman A."/>
            <person name="Abrahante J.E."/>
            <person name="Garbe J."/>
        </authorList>
    </citation>
    <scope>NUCLEOTIDE SEQUENCE</scope>
    <source>
        <strain evidence="1">Duluth1</strain>
        <tissue evidence="1">Whole animal</tissue>
    </source>
</reference>
<reference evidence="1" key="1">
    <citation type="journal article" date="2019" name="bioRxiv">
        <title>The Genome of the Zebra Mussel, Dreissena polymorpha: A Resource for Invasive Species Research.</title>
        <authorList>
            <person name="McCartney M.A."/>
            <person name="Auch B."/>
            <person name="Kono T."/>
            <person name="Mallez S."/>
            <person name="Zhang Y."/>
            <person name="Obille A."/>
            <person name="Becker A."/>
            <person name="Abrahante J.E."/>
            <person name="Garbe J."/>
            <person name="Badalamenti J.P."/>
            <person name="Herman A."/>
            <person name="Mangelson H."/>
            <person name="Liachko I."/>
            <person name="Sullivan S."/>
            <person name="Sone E.D."/>
            <person name="Koren S."/>
            <person name="Silverstein K.A.T."/>
            <person name="Beckman K.B."/>
            <person name="Gohl D.M."/>
        </authorList>
    </citation>
    <scope>NUCLEOTIDE SEQUENCE</scope>
    <source>
        <strain evidence="1">Duluth1</strain>
        <tissue evidence="1">Whole animal</tissue>
    </source>
</reference>
<evidence type="ECO:0000313" key="2">
    <source>
        <dbReference type="Proteomes" id="UP000828390"/>
    </source>
</evidence>